<comment type="similarity">
    <text evidence="5">Belongs to the SAT4 family.</text>
</comment>
<keyword evidence="2 7" id="KW-0812">Transmembrane</keyword>
<dbReference type="EMBL" id="MU001688">
    <property type="protein sequence ID" value="KAF2455128.1"/>
    <property type="molecule type" value="Genomic_DNA"/>
</dbReference>
<dbReference type="AlphaFoldDB" id="A0A6A6NU87"/>
<name>A0A6A6NU87_9PEZI</name>
<evidence type="ECO:0000256" key="3">
    <source>
        <dbReference type="ARBA" id="ARBA00022989"/>
    </source>
</evidence>
<evidence type="ECO:0000256" key="5">
    <source>
        <dbReference type="ARBA" id="ARBA00038359"/>
    </source>
</evidence>
<evidence type="ECO:0000256" key="7">
    <source>
        <dbReference type="SAM" id="Phobius"/>
    </source>
</evidence>
<dbReference type="InterPro" id="IPR049326">
    <property type="entry name" value="Rhodopsin_dom_fungi"/>
</dbReference>
<keyword evidence="4 7" id="KW-0472">Membrane</keyword>
<protein>
    <recommendedName>
        <fullName evidence="8">Rhodopsin domain-containing protein</fullName>
    </recommendedName>
</protein>
<dbReference type="PANTHER" id="PTHR33048:SF47">
    <property type="entry name" value="INTEGRAL MEMBRANE PROTEIN-RELATED"/>
    <property type="match status" value="1"/>
</dbReference>
<organism evidence="9 10">
    <name type="scientific">Lineolata rhizophorae</name>
    <dbReference type="NCBI Taxonomy" id="578093"/>
    <lineage>
        <taxon>Eukaryota</taxon>
        <taxon>Fungi</taxon>
        <taxon>Dikarya</taxon>
        <taxon>Ascomycota</taxon>
        <taxon>Pezizomycotina</taxon>
        <taxon>Dothideomycetes</taxon>
        <taxon>Dothideomycetes incertae sedis</taxon>
        <taxon>Lineolatales</taxon>
        <taxon>Lineolataceae</taxon>
        <taxon>Lineolata</taxon>
    </lineage>
</organism>
<feature type="transmembrane region" description="Helical" evidence="7">
    <location>
        <begin position="310"/>
        <end position="331"/>
    </location>
</feature>
<evidence type="ECO:0000256" key="2">
    <source>
        <dbReference type="ARBA" id="ARBA00022692"/>
    </source>
</evidence>
<evidence type="ECO:0000259" key="8">
    <source>
        <dbReference type="Pfam" id="PF20684"/>
    </source>
</evidence>
<evidence type="ECO:0000313" key="9">
    <source>
        <dbReference type="EMBL" id="KAF2455128.1"/>
    </source>
</evidence>
<keyword evidence="3 7" id="KW-1133">Transmembrane helix</keyword>
<dbReference type="InterPro" id="IPR052337">
    <property type="entry name" value="SAT4-like"/>
</dbReference>
<feature type="transmembrane region" description="Helical" evidence="7">
    <location>
        <begin position="6"/>
        <end position="23"/>
    </location>
</feature>
<proteinExistence type="inferred from homology"/>
<dbReference type="Pfam" id="PF20684">
    <property type="entry name" value="Fung_rhodopsin"/>
    <property type="match status" value="1"/>
</dbReference>
<gene>
    <name evidence="9" type="ORF">BDY21DRAFT_351277</name>
</gene>
<evidence type="ECO:0000313" key="10">
    <source>
        <dbReference type="Proteomes" id="UP000799766"/>
    </source>
</evidence>
<dbReference type="PANTHER" id="PTHR33048">
    <property type="entry name" value="PTH11-LIKE INTEGRAL MEMBRANE PROTEIN (AFU_ORTHOLOGUE AFUA_5G11245)"/>
    <property type="match status" value="1"/>
</dbReference>
<feature type="domain" description="Rhodopsin" evidence="8">
    <location>
        <begin position="100"/>
        <end position="338"/>
    </location>
</feature>
<dbReference type="OrthoDB" id="4682787at2759"/>
<feature type="region of interest" description="Disordered" evidence="6">
    <location>
        <begin position="484"/>
        <end position="503"/>
    </location>
</feature>
<feature type="transmembrane region" description="Helical" evidence="7">
    <location>
        <begin position="281"/>
        <end position="304"/>
    </location>
</feature>
<feature type="transmembrane region" description="Helical" evidence="7">
    <location>
        <begin position="116"/>
        <end position="136"/>
    </location>
</feature>
<sequence length="503" mass="55797">MPSSALRPASFFNLIITLAFTFIHARFHLRLLPSLALLSFTFFITLPAATMATAPDRLHEGANAPAMPKPADWQDQTDLTQTIIVARATLVLLSTIAIAIRCYTRKFLDRKILLEDWLTVLGWALWMTYVSVTSFFDQHGGGLHQWKLTMADLAEMLKWIYISAILYGPTVTVIRAAICVMYMRMFVTRQGKNYFYWGAHAILWSNVITYSVCTAFQIFACHPRERYWGGHRIDGWCFNIDAMNIASATFNSISDFALLLLPQSVIWKLHLPVRRRIGLSLIFIGGLGACACSVVRLAYCVILLNKVDLSYYLAAMGLWVYAEIAVGLICASTPTFPRFWKHVAPKLARVGGKIRIRRRLGGRINSRGLSDTALSFPPTPTESQRDALDNSEELGGGKYLGHPAVPPPSAGVELRDLPPVRRGPHGRPMPAPLHDPFPFPTFSRDGFTRVDVQGGLRAPFPSPSLPHPARGIRRTVEVTVTSRCASSVARSEARGAEAAPHAP</sequence>
<feature type="region of interest" description="Disordered" evidence="6">
    <location>
        <begin position="369"/>
        <end position="401"/>
    </location>
</feature>
<evidence type="ECO:0000256" key="4">
    <source>
        <dbReference type="ARBA" id="ARBA00023136"/>
    </source>
</evidence>
<evidence type="ECO:0000256" key="6">
    <source>
        <dbReference type="SAM" id="MobiDB-lite"/>
    </source>
</evidence>
<reference evidence="9" key="1">
    <citation type="journal article" date="2020" name="Stud. Mycol.">
        <title>101 Dothideomycetes genomes: a test case for predicting lifestyles and emergence of pathogens.</title>
        <authorList>
            <person name="Haridas S."/>
            <person name="Albert R."/>
            <person name="Binder M."/>
            <person name="Bloem J."/>
            <person name="Labutti K."/>
            <person name="Salamov A."/>
            <person name="Andreopoulos B."/>
            <person name="Baker S."/>
            <person name="Barry K."/>
            <person name="Bills G."/>
            <person name="Bluhm B."/>
            <person name="Cannon C."/>
            <person name="Castanera R."/>
            <person name="Culley D."/>
            <person name="Daum C."/>
            <person name="Ezra D."/>
            <person name="Gonzalez J."/>
            <person name="Henrissat B."/>
            <person name="Kuo A."/>
            <person name="Liang C."/>
            <person name="Lipzen A."/>
            <person name="Lutzoni F."/>
            <person name="Magnuson J."/>
            <person name="Mondo S."/>
            <person name="Nolan M."/>
            <person name="Ohm R."/>
            <person name="Pangilinan J."/>
            <person name="Park H.-J."/>
            <person name="Ramirez L."/>
            <person name="Alfaro M."/>
            <person name="Sun H."/>
            <person name="Tritt A."/>
            <person name="Yoshinaga Y."/>
            <person name="Zwiers L.-H."/>
            <person name="Turgeon B."/>
            <person name="Goodwin S."/>
            <person name="Spatafora J."/>
            <person name="Crous P."/>
            <person name="Grigoriev I."/>
        </authorList>
    </citation>
    <scope>NUCLEOTIDE SEQUENCE</scope>
    <source>
        <strain evidence="9">ATCC 16933</strain>
    </source>
</reference>
<accession>A0A6A6NU87</accession>
<evidence type="ECO:0000256" key="1">
    <source>
        <dbReference type="ARBA" id="ARBA00004141"/>
    </source>
</evidence>
<feature type="transmembrane region" description="Helical" evidence="7">
    <location>
        <begin position="83"/>
        <end position="104"/>
    </location>
</feature>
<keyword evidence="10" id="KW-1185">Reference proteome</keyword>
<feature type="transmembrane region" description="Helical" evidence="7">
    <location>
        <begin position="156"/>
        <end position="182"/>
    </location>
</feature>
<comment type="subcellular location">
    <subcellularLocation>
        <location evidence="1">Membrane</location>
        <topology evidence="1">Multi-pass membrane protein</topology>
    </subcellularLocation>
</comment>
<feature type="transmembrane region" description="Helical" evidence="7">
    <location>
        <begin position="35"/>
        <end position="54"/>
    </location>
</feature>
<dbReference type="Proteomes" id="UP000799766">
    <property type="component" value="Unassembled WGS sequence"/>
</dbReference>
<dbReference type="GO" id="GO:0016020">
    <property type="term" value="C:membrane"/>
    <property type="evidence" value="ECO:0007669"/>
    <property type="project" value="UniProtKB-SubCell"/>
</dbReference>